<evidence type="ECO:0000313" key="2">
    <source>
        <dbReference type="Proteomes" id="UP000558488"/>
    </source>
</evidence>
<dbReference type="AlphaFoldDB" id="A0A7J7YYK6"/>
<comment type="caution">
    <text evidence="1">The sequence shown here is derived from an EMBL/GenBank/DDBJ whole genome shotgun (WGS) entry which is preliminary data.</text>
</comment>
<dbReference type="Proteomes" id="UP000558488">
    <property type="component" value="Unassembled WGS sequence"/>
</dbReference>
<dbReference type="EMBL" id="JACAGB010000004">
    <property type="protein sequence ID" value="KAF6366530.1"/>
    <property type="molecule type" value="Genomic_DNA"/>
</dbReference>
<evidence type="ECO:0000313" key="1">
    <source>
        <dbReference type="EMBL" id="KAF6366530.1"/>
    </source>
</evidence>
<accession>A0A7J7YYK6</accession>
<sequence length="154" mass="17842">MTPLVHKSILRASSSLYLFLGKLFNLFKPQFPMCILMMILVMPISCGLNKIIDVKPFSTVTHFLAVLNKCWLLLSVIRTINISYIQAVVYPEVTNQWSVDHWWSVRSKRLATAILDDIQIVLIATLSLQMYIPWYREVTSLFKLIKFISEGSRF</sequence>
<keyword evidence="2" id="KW-1185">Reference proteome</keyword>
<name>A0A7J7YYK6_PIPKU</name>
<protein>
    <submittedName>
        <fullName evidence="1">Uncharacterized protein</fullName>
    </submittedName>
</protein>
<gene>
    <name evidence="1" type="ORF">mPipKuh1_009932</name>
</gene>
<organism evidence="1 2">
    <name type="scientific">Pipistrellus kuhlii</name>
    <name type="common">Kuhl's pipistrelle</name>
    <dbReference type="NCBI Taxonomy" id="59472"/>
    <lineage>
        <taxon>Eukaryota</taxon>
        <taxon>Metazoa</taxon>
        <taxon>Chordata</taxon>
        <taxon>Craniata</taxon>
        <taxon>Vertebrata</taxon>
        <taxon>Euteleostomi</taxon>
        <taxon>Mammalia</taxon>
        <taxon>Eutheria</taxon>
        <taxon>Laurasiatheria</taxon>
        <taxon>Chiroptera</taxon>
        <taxon>Yangochiroptera</taxon>
        <taxon>Vespertilionidae</taxon>
        <taxon>Pipistrellus</taxon>
    </lineage>
</organism>
<reference evidence="1 2" key="1">
    <citation type="journal article" date="2020" name="Nature">
        <title>Six reference-quality genomes reveal evolution of bat adaptations.</title>
        <authorList>
            <person name="Jebb D."/>
            <person name="Huang Z."/>
            <person name="Pippel M."/>
            <person name="Hughes G.M."/>
            <person name="Lavrichenko K."/>
            <person name="Devanna P."/>
            <person name="Winkler S."/>
            <person name="Jermiin L.S."/>
            <person name="Skirmuntt E.C."/>
            <person name="Katzourakis A."/>
            <person name="Burkitt-Gray L."/>
            <person name="Ray D.A."/>
            <person name="Sullivan K.A.M."/>
            <person name="Roscito J.G."/>
            <person name="Kirilenko B.M."/>
            <person name="Davalos L.M."/>
            <person name="Corthals A.P."/>
            <person name="Power M.L."/>
            <person name="Jones G."/>
            <person name="Ransome R.D."/>
            <person name="Dechmann D.K.N."/>
            <person name="Locatelli A.G."/>
            <person name="Puechmaille S.J."/>
            <person name="Fedrigo O."/>
            <person name="Jarvis E.D."/>
            <person name="Hiller M."/>
            <person name="Vernes S.C."/>
            <person name="Myers E.W."/>
            <person name="Teeling E.C."/>
        </authorList>
    </citation>
    <scope>NUCLEOTIDE SEQUENCE [LARGE SCALE GENOMIC DNA]</scope>
    <source>
        <strain evidence="1">MPipKuh1</strain>
        <tissue evidence="1">Flight muscle</tissue>
    </source>
</reference>
<proteinExistence type="predicted"/>